<dbReference type="PIRSF" id="PIRSF018249">
    <property type="entry name" value="MyrA_prd"/>
    <property type="match status" value="1"/>
</dbReference>
<keyword evidence="3" id="KW-0808">Transferase</keyword>
<feature type="domain" description="23S rRNA (guanine(745)-N(1))-methyltransferase N-terminal" evidence="2">
    <location>
        <begin position="15"/>
        <end position="50"/>
    </location>
</feature>
<comment type="caution">
    <text evidence="3">The sequence shown here is derived from an EMBL/GenBank/DDBJ whole genome shotgun (WGS) entry which is preliminary data.</text>
</comment>
<gene>
    <name evidence="3" type="ORF">HZY85_06770</name>
</gene>
<dbReference type="InterPro" id="IPR013216">
    <property type="entry name" value="Methyltransf_11"/>
</dbReference>
<keyword evidence="4" id="KW-1185">Reference proteome</keyword>
<dbReference type="Proteomes" id="UP000531840">
    <property type="component" value="Unassembled WGS sequence"/>
</dbReference>
<dbReference type="SUPFAM" id="SSF53335">
    <property type="entry name" value="S-adenosyl-L-methionine-dependent methyltransferases"/>
    <property type="match status" value="1"/>
</dbReference>
<proteinExistence type="predicted"/>
<dbReference type="EMBL" id="JACBYF010000016">
    <property type="protein sequence ID" value="NYS47889.1"/>
    <property type="molecule type" value="Genomic_DNA"/>
</dbReference>
<dbReference type="InterPro" id="IPR029063">
    <property type="entry name" value="SAM-dependent_MTases_sf"/>
</dbReference>
<keyword evidence="3" id="KW-0489">Methyltransferase</keyword>
<dbReference type="Gene3D" id="3.40.50.150">
    <property type="entry name" value="Vaccinia Virus protein VP39"/>
    <property type="match status" value="1"/>
</dbReference>
<reference evidence="3 4" key="1">
    <citation type="submission" date="2020-07" db="EMBL/GenBank/DDBJ databases">
        <title>MOT database genomes.</title>
        <authorList>
            <person name="Joseph S."/>
            <person name="Aduse-Opoku J."/>
            <person name="Hashim A."/>
            <person name="Wade W."/>
            <person name="Curtis M."/>
        </authorList>
    </citation>
    <scope>NUCLEOTIDE SEQUENCE [LARGE SCALE GENOMIC DNA]</scope>
    <source>
        <strain evidence="3 4">CIP 106318</strain>
    </source>
</reference>
<dbReference type="InterPro" id="IPR048647">
    <property type="entry name" value="RlmA_N"/>
</dbReference>
<dbReference type="RefSeq" id="WP_179941672.1">
    <property type="nucleotide sequence ID" value="NZ_JACBYF010000016.1"/>
</dbReference>
<dbReference type="Pfam" id="PF08241">
    <property type="entry name" value="Methyltransf_11"/>
    <property type="match status" value="1"/>
</dbReference>
<dbReference type="CDD" id="cd02440">
    <property type="entry name" value="AdoMet_MTases"/>
    <property type="match status" value="1"/>
</dbReference>
<evidence type="ECO:0000313" key="4">
    <source>
        <dbReference type="Proteomes" id="UP000531840"/>
    </source>
</evidence>
<feature type="domain" description="Methyltransferase type 11" evidence="1">
    <location>
        <begin position="95"/>
        <end position="179"/>
    </location>
</feature>
<name>A0ABX2T361_9BACL</name>
<evidence type="ECO:0000259" key="1">
    <source>
        <dbReference type="Pfam" id="PF08241"/>
    </source>
</evidence>
<evidence type="ECO:0000259" key="2">
    <source>
        <dbReference type="Pfam" id="PF21302"/>
    </source>
</evidence>
<dbReference type="InterPro" id="IPR016718">
    <property type="entry name" value="rRNA_m1G-MeTrfase_A_prd"/>
</dbReference>
<sequence length="273" mass="31838">MKIENVIKKFSDIDYKCPHCGEKSKIIGSSLLCSQNHSYDFSKKGYIHLIANYKPTKYSKELFEARSYVFENGYYEHIVTHIKNILEKIKFENIVDIGCGEGYYIKNLKSLFPEKYFYGLDNSKDAIELAVKEDKLNPYMLANLANIPFYNDQIDAILNILTPANYDEFSRILKKDGLIIKVIPTNNYLKEIRELFNNDNYSNEDTINFIDKYCNVLSRDVVSKSFNLKYDDAKNFLNMTPLTFSKEVTEEDIKNLKKITIELEIIVAKKKIQ</sequence>
<dbReference type="GO" id="GO:0008168">
    <property type="term" value="F:methyltransferase activity"/>
    <property type="evidence" value="ECO:0007669"/>
    <property type="project" value="UniProtKB-KW"/>
</dbReference>
<evidence type="ECO:0000313" key="3">
    <source>
        <dbReference type="EMBL" id="NYS47889.1"/>
    </source>
</evidence>
<dbReference type="Pfam" id="PF21302">
    <property type="entry name" value="Zn_ribbon_RlmA"/>
    <property type="match status" value="1"/>
</dbReference>
<accession>A0ABX2T361</accession>
<dbReference type="GO" id="GO:0032259">
    <property type="term" value="P:methylation"/>
    <property type="evidence" value="ECO:0007669"/>
    <property type="project" value="UniProtKB-KW"/>
</dbReference>
<protein>
    <submittedName>
        <fullName evidence="3">Methyltransferase domain-containing protein</fullName>
    </submittedName>
</protein>
<organism evidence="3 4">
    <name type="scientific">Gemelliphila palaticanis</name>
    <dbReference type="NCBI Taxonomy" id="81950"/>
    <lineage>
        <taxon>Bacteria</taxon>
        <taxon>Bacillati</taxon>
        <taxon>Bacillota</taxon>
        <taxon>Bacilli</taxon>
        <taxon>Bacillales</taxon>
        <taxon>Gemellaceae</taxon>
        <taxon>Gemelliphila</taxon>
    </lineage>
</organism>